<feature type="non-terminal residue" evidence="1">
    <location>
        <position position="118"/>
    </location>
</feature>
<comment type="caution">
    <text evidence="1">The sequence shown here is derived from an EMBL/GenBank/DDBJ whole genome shotgun (WGS) entry which is preliminary data.</text>
</comment>
<sequence>MATKDIRAIFSQRRNRQAASVETRKPEHGDADAIEMADLSPSISQIGNDDDSNQPSATKVHGLKRQLKERHMTMIALGGTIGTGLFISAGTSLASAGPGGALVSYLLMGIIVFFLMSS</sequence>
<accession>A0ACC1J789</accession>
<dbReference type="EMBL" id="JANBPW010002569">
    <property type="protein sequence ID" value="KAJ1940362.1"/>
    <property type="molecule type" value="Genomic_DNA"/>
</dbReference>
<dbReference type="Proteomes" id="UP001150603">
    <property type="component" value="Unassembled WGS sequence"/>
</dbReference>
<name>A0ACC1J789_9FUNG</name>
<evidence type="ECO:0000313" key="2">
    <source>
        <dbReference type="Proteomes" id="UP001150603"/>
    </source>
</evidence>
<evidence type="ECO:0000313" key="1">
    <source>
        <dbReference type="EMBL" id="KAJ1940362.1"/>
    </source>
</evidence>
<organism evidence="1 2">
    <name type="scientific">Linderina macrospora</name>
    <dbReference type="NCBI Taxonomy" id="4868"/>
    <lineage>
        <taxon>Eukaryota</taxon>
        <taxon>Fungi</taxon>
        <taxon>Fungi incertae sedis</taxon>
        <taxon>Zoopagomycota</taxon>
        <taxon>Kickxellomycotina</taxon>
        <taxon>Kickxellomycetes</taxon>
        <taxon>Kickxellales</taxon>
        <taxon>Kickxellaceae</taxon>
        <taxon>Linderina</taxon>
    </lineage>
</organism>
<reference evidence="1" key="1">
    <citation type="submission" date="2022-07" db="EMBL/GenBank/DDBJ databases">
        <title>Phylogenomic reconstructions and comparative analyses of Kickxellomycotina fungi.</title>
        <authorList>
            <person name="Reynolds N.K."/>
            <person name="Stajich J.E."/>
            <person name="Barry K."/>
            <person name="Grigoriev I.V."/>
            <person name="Crous P."/>
            <person name="Smith M.E."/>
        </authorList>
    </citation>
    <scope>NUCLEOTIDE SEQUENCE</scope>
    <source>
        <strain evidence="1">NRRL 5244</strain>
    </source>
</reference>
<keyword evidence="2" id="KW-1185">Reference proteome</keyword>
<proteinExistence type="predicted"/>
<gene>
    <name evidence="1" type="ORF">FBU59_003833</name>
</gene>
<protein>
    <submittedName>
        <fullName evidence="1">Uncharacterized protein</fullName>
    </submittedName>
</protein>